<dbReference type="Pfam" id="PF00589">
    <property type="entry name" value="Phage_integrase"/>
    <property type="match status" value="1"/>
</dbReference>
<dbReference type="GO" id="GO:0003677">
    <property type="term" value="F:DNA binding"/>
    <property type="evidence" value="ECO:0007669"/>
    <property type="project" value="UniProtKB-KW"/>
</dbReference>
<dbReference type="InterPro" id="IPR011010">
    <property type="entry name" value="DNA_brk_join_enz"/>
</dbReference>
<name>A0AAU8AAY5_9FIRM</name>
<dbReference type="PROSITE" id="PS51898">
    <property type="entry name" value="TYR_RECOMBINASE"/>
    <property type="match status" value="1"/>
</dbReference>
<dbReference type="Pfam" id="PF13102">
    <property type="entry name" value="Phage_int_SAM_5"/>
    <property type="match status" value="1"/>
</dbReference>
<sequence length="318" mass="37634">MEKQTKEPQVTRRKKLLDCKVTDIGYDDLYRLYEQECKLKNLADVTIKGYEFAHKHFCAWAGNDLRCSDITQDLINEYVLYLKDRLKPETVNSYQFKISPVIKYGIKRGYIKDNILFVHLIEQEHIKDIYTKEELETLLKRPETNNFAEYRSWIIVNVLLATGIRARELRKLQVQDVDMDGNIIHLRHTKNRKPRIVPIPTTLRIRLAEYLRIRKGTKEEPLFCNIYGEELPRTTLQISVTKYCKRRGVEKHSLHLFRHTFITLSVRNGMSPVLLQRITGHQSMKMLNNYYQFNPADLVNVVDTFNPLEGFNIKKKLF</sequence>
<gene>
    <name evidence="5" type="ORF">PUP29_02935</name>
</gene>
<dbReference type="InterPro" id="IPR002104">
    <property type="entry name" value="Integrase_catalytic"/>
</dbReference>
<dbReference type="CDD" id="cd00397">
    <property type="entry name" value="DNA_BRE_C"/>
    <property type="match status" value="1"/>
</dbReference>
<evidence type="ECO:0000256" key="3">
    <source>
        <dbReference type="ARBA" id="ARBA00023172"/>
    </source>
</evidence>
<dbReference type="InterPro" id="IPR010998">
    <property type="entry name" value="Integrase_recombinase_N"/>
</dbReference>
<dbReference type="GO" id="GO:0015074">
    <property type="term" value="P:DNA integration"/>
    <property type="evidence" value="ECO:0007669"/>
    <property type="project" value="InterPro"/>
</dbReference>
<keyword evidence="3" id="KW-0233">DNA recombination</keyword>
<proteinExistence type="inferred from homology"/>
<dbReference type="Gene3D" id="1.10.150.130">
    <property type="match status" value="1"/>
</dbReference>
<dbReference type="GO" id="GO:0006310">
    <property type="term" value="P:DNA recombination"/>
    <property type="evidence" value="ECO:0007669"/>
    <property type="project" value="UniProtKB-KW"/>
</dbReference>
<dbReference type="InterPro" id="IPR050090">
    <property type="entry name" value="Tyrosine_recombinase_XerCD"/>
</dbReference>
<dbReference type="SUPFAM" id="SSF56349">
    <property type="entry name" value="DNA breaking-rejoining enzymes"/>
    <property type="match status" value="1"/>
</dbReference>
<protein>
    <submittedName>
        <fullName evidence="5">Tyrosine-type recombinase/integrase</fullName>
    </submittedName>
</protein>
<accession>A0AAU8AAY5</accession>
<dbReference type="InterPro" id="IPR025269">
    <property type="entry name" value="SAM-like_dom"/>
</dbReference>
<reference evidence="5" key="1">
    <citation type="submission" date="2023-02" db="EMBL/GenBank/DDBJ databases">
        <title>Gut commensal Christensenella minuta modulates host metabolism via a new class of secondary bile acids.</title>
        <authorList>
            <person name="Liu C."/>
        </authorList>
    </citation>
    <scope>NUCLEOTIDE SEQUENCE</scope>
    <source>
        <strain evidence="5">CA70</strain>
    </source>
</reference>
<dbReference type="InterPro" id="IPR013762">
    <property type="entry name" value="Integrase-like_cat_sf"/>
</dbReference>
<keyword evidence="2" id="KW-0238">DNA-binding</keyword>
<dbReference type="PANTHER" id="PTHR30349">
    <property type="entry name" value="PHAGE INTEGRASE-RELATED"/>
    <property type="match status" value="1"/>
</dbReference>
<organism evidence="5">
    <name type="scientific">Christensenella massiliensis</name>
    <dbReference type="NCBI Taxonomy" id="1805714"/>
    <lineage>
        <taxon>Bacteria</taxon>
        <taxon>Bacillati</taxon>
        <taxon>Bacillota</taxon>
        <taxon>Clostridia</taxon>
        <taxon>Christensenellales</taxon>
        <taxon>Christensenellaceae</taxon>
        <taxon>Christensenella</taxon>
    </lineage>
</organism>
<comment type="similarity">
    <text evidence="1">Belongs to the 'phage' integrase family.</text>
</comment>
<dbReference type="EMBL" id="CP117826">
    <property type="protein sequence ID" value="XCC62892.1"/>
    <property type="molecule type" value="Genomic_DNA"/>
</dbReference>
<feature type="domain" description="Tyr recombinase" evidence="4">
    <location>
        <begin position="125"/>
        <end position="303"/>
    </location>
</feature>
<evidence type="ECO:0000259" key="4">
    <source>
        <dbReference type="PROSITE" id="PS51898"/>
    </source>
</evidence>
<dbReference type="AlphaFoldDB" id="A0AAU8AAY5"/>
<dbReference type="Gene3D" id="1.10.443.10">
    <property type="entry name" value="Intergrase catalytic core"/>
    <property type="match status" value="1"/>
</dbReference>
<evidence type="ECO:0000256" key="1">
    <source>
        <dbReference type="ARBA" id="ARBA00008857"/>
    </source>
</evidence>
<dbReference type="RefSeq" id="WP_353423808.1">
    <property type="nucleotide sequence ID" value="NZ_CP117826.1"/>
</dbReference>
<dbReference type="PANTHER" id="PTHR30349:SF41">
    <property type="entry name" value="INTEGRASE_RECOMBINASE PROTEIN MJ0367-RELATED"/>
    <property type="match status" value="1"/>
</dbReference>
<evidence type="ECO:0000313" key="5">
    <source>
        <dbReference type="EMBL" id="XCC62892.1"/>
    </source>
</evidence>
<evidence type="ECO:0000256" key="2">
    <source>
        <dbReference type="ARBA" id="ARBA00023125"/>
    </source>
</evidence>